<keyword evidence="5 7" id="KW-1133">Transmembrane helix</keyword>
<dbReference type="PANTHER" id="PTHR30193:SF44">
    <property type="entry name" value="LACTOSE TRANSPORT SYSTEM PERMEASE PROTEIN LACF"/>
    <property type="match status" value="1"/>
</dbReference>
<dbReference type="GO" id="GO:0005886">
    <property type="term" value="C:plasma membrane"/>
    <property type="evidence" value="ECO:0007669"/>
    <property type="project" value="UniProtKB-SubCell"/>
</dbReference>
<evidence type="ECO:0000256" key="1">
    <source>
        <dbReference type="ARBA" id="ARBA00004651"/>
    </source>
</evidence>
<keyword evidence="10" id="KW-1185">Reference proteome</keyword>
<dbReference type="InterPro" id="IPR035906">
    <property type="entry name" value="MetI-like_sf"/>
</dbReference>
<keyword evidence="6 7" id="KW-0472">Membrane</keyword>
<dbReference type="RefSeq" id="WP_153685173.1">
    <property type="nucleotide sequence ID" value="NZ_WJIF01000007.1"/>
</dbReference>
<keyword evidence="3" id="KW-1003">Cell membrane</keyword>
<dbReference type="AlphaFoldDB" id="A0A6I2F801"/>
<dbReference type="PROSITE" id="PS50928">
    <property type="entry name" value="ABC_TM1"/>
    <property type="match status" value="1"/>
</dbReference>
<feature type="transmembrane region" description="Helical" evidence="7">
    <location>
        <begin position="261"/>
        <end position="282"/>
    </location>
</feature>
<evidence type="ECO:0000256" key="4">
    <source>
        <dbReference type="ARBA" id="ARBA00022692"/>
    </source>
</evidence>
<comment type="caution">
    <text evidence="9">The sequence shown here is derived from an EMBL/GenBank/DDBJ whole genome shotgun (WGS) entry which is preliminary data.</text>
</comment>
<dbReference type="SUPFAM" id="SSF161098">
    <property type="entry name" value="MetI-like"/>
    <property type="match status" value="1"/>
</dbReference>
<proteinExistence type="inferred from homology"/>
<dbReference type="EMBL" id="WJIF01000007">
    <property type="protein sequence ID" value="MRG60739.1"/>
    <property type="molecule type" value="Genomic_DNA"/>
</dbReference>
<dbReference type="InterPro" id="IPR051393">
    <property type="entry name" value="ABC_transporter_permease"/>
</dbReference>
<evidence type="ECO:0000313" key="10">
    <source>
        <dbReference type="Proteomes" id="UP000431080"/>
    </source>
</evidence>
<dbReference type="PANTHER" id="PTHR30193">
    <property type="entry name" value="ABC TRANSPORTER PERMEASE PROTEIN"/>
    <property type="match status" value="1"/>
</dbReference>
<keyword evidence="2 7" id="KW-0813">Transport</keyword>
<dbReference type="GO" id="GO:0055085">
    <property type="term" value="P:transmembrane transport"/>
    <property type="evidence" value="ECO:0007669"/>
    <property type="project" value="InterPro"/>
</dbReference>
<dbReference type="InterPro" id="IPR000515">
    <property type="entry name" value="MetI-like"/>
</dbReference>
<dbReference type="Gene3D" id="1.10.3720.10">
    <property type="entry name" value="MetI-like"/>
    <property type="match status" value="1"/>
</dbReference>
<feature type="transmembrane region" description="Helical" evidence="7">
    <location>
        <begin position="211"/>
        <end position="233"/>
    </location>
</feature>
<dbReference type="Proteomes" id="UP000431080">
    <property type="component" value="Unassembled WGS sequence"/>
</dbReference>
<evidence type="ECO:0000256" key="3">
    <source>
        <dbReference type="ARBA" id="ARBA00022475"/>
    </source>
</evidence>
<evidence type="ECO:0000256" key="2">
    <source>
        <dbReference type="ARBA" id="ARBA00022448"/>
    </source>
</evidence>
<evidence type="ECO:0000259" key="8">
    <source>
        <dbReference type="PROSITE" id="PS50928"/>
    </source>
</evidence>
<gene>
    <name evidence="9" type="ORF">GE115_12790</name>
</gene>
<comment type="similarity">
    <text evidence="7">Belongs to the binding-protein-dependent transport system permease family.</text>
</comment>
<dbReference type="SUPFAM" id="SSF160964">
    <property type="entry name" value="MalF N-terminal region-like"/>
    <property type="match status" value="1"/>
</dbReference>
<feature type="transmembrane region" description="Helical" evidence="7">
    <location>
        <begin position="70"/>
        <end position="91"/>
    </location>
</feature>
<dbReference type="Pfam" id="PF00528">
    <property type="entry name" value="BPD_transp_1"/>
    <property type="match status" value="1"/>
</dbReference>
<dbReference type="CDD" id="cd06261">
    <property type="entry name" value="TM_PBP2"/>
    <property type="match status" value="1"/>
</dbReference>
<evidence type="ECO:0000313" key="9">
    <source>
        <dbReference type="EMBL" id="MRG60739.1"/>
    </source>
</evidence>
<evidence type="ECO:0000256" key="7">
    <source>
        <dbReference type="RuleBase" id="RU363032"/>
    </source>
</evidence>
<name>A0A6I2F801_9MICO</name>
<evidence type="ECO:0000256" key="5">
    <source>
        <dbReference type="ARBA" id="ARBA00022989"/>
    </source>
</evidence>
<reference evidence="9 10" key="1">
    <citation type="submission" date="2019-10" db="EMBL/GenBank/DDBJ databases">
        <authorList>
            <person name="Nie G."/>
            <person name="Ming H."/>
            <person name="Yi B."/>
        </authorList>
    </citation>
    <scope>NUCLEOTIDE SEQUENCE [LARGE SCALE GENOMIC DNA]</scope>
    <source>
        <strain evidence="9 10">CFH 90414</strain>
    </source>
</reference>
<feature type="domain" description="ABC transmembrane type-1" evidence="8">
    <location>
        <begin position="66"/>
        <end position="282"/>
    </location>
</feature>
<protein>
    <submittedName>
        <fullName evidence="9">ABC transporter permease subunit</fullName>
    </submittedName>
</protein>
<accession>A0A6I2F801</accession>
<feature type="transmembrane region" description="Helical" evidence="7">
    <location>
        <begin position="144"/>
        <end position="163"/>
    </location>
</feature>
<keyword evidence="4 7" id="KW-0812">Transmembrane</keyword>
<comment type="subcellular location">
    <subcellularLocation>
        <location evidence="1 7">Cell membrane</location>
        <topology evidence="1 7">Multi-pass membrane protein</topology>
    </subcellularLocation>
</comment>
<evidence type="ECO:0000256" key="6">
    <source>
        <dbReference type="ARBA" id="ARBA00023136"/>
    </source>
</evidence>
<sequence length="292" mass="31874">MRPRRLLTPWLLLAPALAVALVFHIVPFFRTVQLSFTDFRLSSGGQYIGLENFGALASSEVFWLSAGNTLLYVVVVVPLLVALPLLLALLVQPKIPAMPFFRASFYTPVIASMVVVGLIWVFLLKEQGPVNWLLQTLRIVQEPLPFLTDGTLLLFSCMLVTVWKGLGFYMVIYLTALANVPGELHEAAQVDGAGSIRRFWSVTIPSVRPTMLLVGVLSAIAAMKVYAEIYVIAGPTAGPGGTVRSMVFTIREVGSGFDGQIGYAAAMSLVLFVFTIGLTVVLQKLNRENREA</sequence>
<organism evidence="9 10">
    <name type="scientific">Agromyces agglutinans</name>
    <dbReference type="NCBI Taxonomy" id="2662258"/>
    <lineage>
        <taxon>Bacteria</taxon>
        <taxon>Bacillati</taxon>
        <taxon>Actinomycetota</taxon>
        <taxon>Actinomycetes</taxon>
        <taxon>Micrococcales</taxon>
        <taxon>Microbacteriaceae</taxon>
        <taxon>Agromyces</taxon>
    </lineage>
</organism>
<feature type="transmembrane region" description="Helical" evidence="7">
    <location>
        <begin position="103"/>
        <end position="124"/>
    </location>
</feature>